<evidence type="ECO:0000256" key="3">
    <source>
        <dbReference type="ARBA" id="ARBA00022737"/>
    </source>
</evidence>
<dbReference type="InterPro" id="IPR017896">
    <property type="entry name" value="4Fe4S_Fe-S-bd"/>
</dbReference>
<dbReference type="PROSITE" id="PS51379">
    <property type="entry name" value="4FE4S_FER_2"/>
    <property type="match status" value="1"/>
</dbReference>
<keyword evidence="5" id="KW-0411">Iron-sulfur</keyword>
<dbReference type="InterPro" id="IPR009051">
    <property type="entry name" value="Helical_ferredxn"/>
</dbReference>
<evidence type="ECO:0000256" key="4">
    <source>
        <dbReference type="ARBA" id="ARBA00023004"/>
    </source>
</evidence>
<evidence type="ECO:0000313" key="7">
    <source>
        <dbReference type="EMBL" id="XFO70617.1"/>
    </source>
</evidence>
<dbReference type="InterPro" id="IPR017753">
    <property type="entry name" value="G3P_DH_GlpC_su"/>
</dbReference>
<keyword evidence="1" id="KW-0004">4Fe-4S</keyword>
<sequence length="397" mass="43688">MKKENLNLDCCLKCSYCNTVCPLLEVCPDYPGPKKLGSDIERFRQEGIDCDMEWVDYCLGCGQCELNCPNQVHVAEYIAEAKARQKKGGVKKIRDYFFARPALLGKMSTFITPVTNCVLKAVTPFMPLGGISAKRKLPAYSSKTLTGSAMKRQNRQKEPVLFFPGCYIKYNQPEVGVATVKVLEKAGYTVEIAQTGCCGLPAVNDKAEAIADARNNILAMKAAVMDGCKIITACTSCGHTLKSRYVGLVSEDEELVKVAQLIAANTYDLGELLLDLQAEGKLEQKPITSSRRLAYHAPCHLKAQGIGKPWVKLLQCIPGLEIVDVDNGCCGMSGTYGFKNEKYDISMKIGQALFASINECNPDQVITECATCRLQIEQGTKQQTFHPVEIFAQIFCR</sequence>
<dbReference type="InterPro" id="IPR004017">
    <property type="entry name" value="Cys_rich_dom"/>
</dbReference>
<dbReference type="NCBIfam" id="TIGR03379">
    <property type="entry name" value="glycerol3P_GlpC"/>
    <property type="match status" value="1"/>
</dbReference>
<dbReference type="NCBIfam" id="NF008369">
    <property type="entry name" value="PRK11168.1"/>
    <property type="match status" value="1"/>
</dbReference>
<dbReference type="PANTHER" id="PTHR32479">
    <property type="entry name" value="GLYCOLATE OXIDASE IRON-SULFUR SUBUNIT"/>
    <property type="match status" value="1"/>
</dbReference>
<reference evidence="7" key="1">
    <citation type="submission" date="2024-05" db="EMBL/GenBank/DDBJ databases">
        <title>Isolation and characterization of Sporomusa carbonis sp. nov., a carboxydotrophic hydrogenogen in the genus of Sporomusa isolated from a charcoal burning pile.</title>
        <authorList>
            <person name="Boeer T."/>
            <person name="Rosenbaum F."/>
            <person name="Eysell L."/>
            <person name="Mueller V."/>
            <person name="Daniel R."/>
            <person name="Poehlein A."/>
        </authorList>
    </citation>
    <scope>NUCLEOTIDE SEQUENCE [LARGE SCALE GENOMIC DNA]</scope>
    <source>
        <strain evidence="7">DSM 3132</strain>
    </source>
</reference>
<accession>A0ABZ3IXY0</accession>
<evidence type="ECO:0000313" key="8">
    <source>
        <dbReference type="Proteomes" id="UP000216052"/>
    </source>
</evidence>
<dbReference type="RefSeq" id="WP_169716724.1">
    <property type="nucleotide sequence ID" value="NZ_CP155571.1"/>
</dbReference>
<proteinExistence type="predicted"/>
<dbReference type="Pfam" id="PF02754">
    <property type="entry name" value="CCG"/>
    <property type="match status" value="2"/>
</dbReference>
<feature type="domain" description="4Fe-4S ferredoxin-type" evidence="6">
    <location>
        <begin position="51"/>
        <end position="78"/>
    </location>
</feature>
<dbReference type="SUPFAM" id="SSF46548">
    <property type="entry name" value="alpha-helical ferredoxin"/>
    <property type="match status" value="1"/>
</dbReference>
<dbReference type="Pfam" id="PF13534">
    <property type="entry name" value="Fer4_17"/>
    <property type="match status" value="1"/>
</dbReference>
<evidence type="ECO:0000259" key="6">
    <source>
        <dbReference type="PROSITE" id="PS51379"/>
    </source>
</evidence>
<evidence type="ECO:0000256" key="2">
    <source>
        <dbReference type="ARBA" id="ARBA00022723"/>
    </source>
</evidence>
<gene>
    <name evidence="7" type="primary">glpC</name>
    <name evidence="7" type="ORF">SPACI_006160</name>
</gene>
<dbReference type="PANTHER" id="PTHR32479:SF19">
    <property type="entry name" value="ANAEROBIC GLYCEROL-3-PHOSPHATE DEHYDROGENASE SUBUNIT C"/>
    <property type="match status" value="1"/>
</dbReference>
<organism evidence="7 8">
    <name type="scientific">Sporomusa acidovorans (strain ATCC 49682 / DSM 3132 / Mol)</name>
    <dbReference type="NCBI Taxonomy" id="1123286"/>
    <lineage>
        <taxon>Bacteria</taxon>
        <taxon>Bacillati</taxon>
        <taxon>Bacillota</taxon>
        <taxon>Negativicutes</taxon>
        <taxon>Selenomonadales</taxon>
        <taxon>Sporomusaceae</taxon>
        <taxon>Sporomusa</taxon>
    </lineage>
</organism>
<dbReference type="Proteomes" id="UP000216052">
    <property type="component" value="Chromosome"/>
</dbReference>
<dbReference type="EMBL" id="CP155571">
    <property type="protein sequence ID" value="XFO70617.1"/>
    <property type="molecule type" value="Genomic_DNA"/>
</dbReference>
<keyword evidence="4" id="KW-0408">Iron</keyword>
<keyword evidence="2" id="KW-0479">Metal-binding</keyword>
<keyword evidence="3" id="KW-0677">Repeat</keyword>
<dbReference type="PROSITE" id="PS00198">
    <property type="entry name" value="4FE4S_FER_1"/>
    <property type="match status" value="1"/>
</dbReference>
<protein>
    <submittedName>
        <fullName evidence="7">Anaerobic glycerol-3-phosphate dehydrogenase subunit C</fullName>
    </submittedName>
</protein>
<keyword evidence="8" id="KW-1185">Reference proteome</keyword>
<name>A0ABZ3IXY0_SPOA4</name>
<dbReference type="InterPro" id="IPR017900">
    <property type="entry name" value="4Fe4S_Fe_S_CS"/>
</dbReference>
<dbReference type="Gene3D" id="1.10.1060.10">
    <property type="entry name" value="Alpha-helical ferredoxin"/>
    <property type="match status" value="1"/>
</dbReference>
<evidence type="ECO:0000256" key="5">
    <source>
        <dbReference type="ARBA" id="ARBA00023014"/>
    </source>
</evidence>
<evidence type="ECO:0000256" key="1">
    <source>
        <dbReference type="ARBA" id="ARBA00022485"/>
    </source>
</evidence>